<proteinExistence type="inferred from homology"/>
<keyword evidence="7" id="KW-1185">Reference proteome</keyword>
<dbReference type="InterPro" id="IPR030678">
    <property type="entry name" value="Peptide/Ni-bd"/>
</dbReference>
<accession>A0A840DDY0</accession>
<dbReference type="PANTHER" id="PTHR30290">
    <property type="entry name" value="PERIPLASMIC BINDING COMPONENT OF ABC TRANSPORTER"/>
    <property type="match status" value="1"/>
</dbReference>
<dbReference type="GO" id="GO:0042597">
    <property type="term" value="C:periplasmic space"/>
    <property type="evidence" value="ECO:0007669"/>
    <property type="project" value="UniProtKB-ARBA"/>
</dbReference>
<dbReference type="SUPFAM" id="SSF53850">
    <property type="entry name" value="Periplasmic binding protein-like II"/>
    <property type="match status" value="1"/>
</dbReference>
<evidence type="ECO:0000256" key="1">
    <source>
        <dbReference type="ARBA" id="ARBA00005695"/>
    </source>
</evidence>
<dbReference type="Gene3D" id="3.40.190.10">
    <property type="entry name" value="Periplasmic binding protein-like II"/>
    <property type="match status" value="1"/>
</dbReference>
<keyword evidence="3 4" id="KW-0732">Signal</keyword>
<dbReference type="Gene3D" id="3.10.105.10">
    <property type="entry name" value="Dipeptide-binding Protein, Domain 3"/>
    <property type="match status" value="1"/>
</dbReference>
<dbReference type="InterPro" id="IPR039424">
    <property type="entry name" value="SBP_5"/>
</dbReference>
<feature type="domain" description="Solute-binding protein family 5" evidence="5">
    <location>
        <begin position="85"/>
        <end position="448"/>
    </location>
</feature>
<sequence>MGFAKKTRKAVIAATAAAALFGLTACQAAGDNAMVNTAAPVTWAIAGNNLDGGHMDPHRSQLDASAMLGRLVLDSLTYLDESGTLQPWLATSWETSADGKKVTFKLREDVTFTDGEKFNAAAVKANFEHIMAAETESAAANDMLGGDAFVGVNVIDEYTAEVEFNRPFAPFLTFSANSNLGFYSPRALATSADKLPAADPAAYIGTGPWKLVEYVAGSSIKYERNEAYTWYPEGFKPLEQNAKTLEVALVAEDNLRVARVSNGEALLASELSPVAVENSNLSVHKTPAPGMPYSLYVNTTQFGSDDKAVRKALALSVDREAIVDAVFGGSYDAAGAVFSPSTPLTTVGDTAVQHDVTAAAKLLDEAGWKLPEGKEIREKDGKPLTLSYISWTPRSEDKQAVTDLLVDQWRAVGIEVKNELLEPGDYNERYGAGTFNLTDWAYGSTDPDILRNHLHSEGFQNASFVKNSEIDAKLEAAAASSDDAERTKLYDELAAWVQTETPIIPVYTPAAISVSSDKLVGLHYDANGWPLLLSVAVK</sequence>
<feature type="chain" id="PRO_5032507454" evidence="4">
    <location>
        <begin position="29"/>
        <end position="538"/>
    </location>
</feature>
<dbReference type="PIRSF" id="PIRSF002741">
    <property type="entry name" value="MppA"/>
    <property type="match status" value="1"/>
</dbReference>
<dbReference type="PANTHER" id="PTHR30290:SF9">
    <property type="entry name" value="OLIGOPEPTIDE-BINDING PROTEIN APPA"/>
    <property type="match status" value="1"/>
</dbReference>
<dbReference type="RefSeq" id="WP_183304121.1">
    <property type="nucleotide sequence ID" value="NZ_JACIFD010000001.1"/>
</dbReference>
<organism evidence="6 7">
    <name type="scientific">Canibacter oris</name>
    <dbReference type="NCBI Taxonomy" id="1365628"/>
    <lineage>
        <taxon>Bacteria</taxon>
        <taxon>Bacillati</taxon>
        <taxon>Actinomycetota</taxon>
        <taxon>Actinomycetes</taxon>
        <taxon>Micrococcales</taxon>
        <taxon>Microbacteriaceae</taxon>
        <taxon>Canibacter</taxon>
    </lineage>
</organism>
<dbReference type="GO" id="GO:0015833">
    <property type="term" value="P:peptide transport"/>
    <property type="evidence" value="ECO:0007669"/>
    <property type="project" value="TreeGrafter"/>
</dbReference>
<dbReference type="PROSITE" id="PS51257">
    <property type="entry name" value="PROKAR_LIPOPROTEIN"/>
    <property type="match status" value="1"/>
</dbReference>
<dbReference type="Pfam" id="PF00496">
    <property type="entry name" value="SBP_bac_5"/>
    <property type="match status" value="1"/>
</dbReference>
<dbReference type="GO" id="GO:0043190">
    <property type="term" value="C:ATP-binding cassette (ABC) transporter complex"/>
    <property type="evidence" value="ECO:0007669"/>
    <property type="project" value="InterPro"/>
</dbReference>
<feature type="signal peptide" evidence="4">
    <location>
        <begin position="1"/>
        <end position="28"/>
    </location>
</feature>
<comment type="similarity">
    <text evidence="1">Belongs to the bacterial solute-binding protein 5 family.</text>
</comment>
<dbReference type="EMBL" id="JACIFD010000001">
    <property type="protein sequence ID" value="MBB4070850.1"/>
    <property type="molecule type" value="Genomic_DNA"/>
</dbReference>
<gene>
    <name evidence="6" type="ORF">F5897_000126</name>
</gene>
<evidence type="ECO:0000313" key="6">
    <source>
        <dbReference type="EMBL" id="MBB4070850.1"/>
    </source>
</evidence>
<evidence type="ECO:0000256" key="2">
    <source>
        <dbReference type="ARBA" id="ARBA00022448"/>
    </source>
</evidence>
<keyword evidence="2" id="KW-0813">Transport</keyword>
<dbReference type="AlphaFoldDB" id="A0A840DDY0"/>
<comment type="caution">
    <text evidence="6">The sequence shown here is derived from an EMBL/GenBank/DDBJ whole genome shotgun (WGS) entry which is preliminary data.</text>
</comment>
<dbReference type="GO" id="GO:1904680">
    <property type="term" value="F:peptide transmembrane transporter activity"/>
    <property type="evidence" value="ECO:0007669"/>
    <property type="project" value="TreeGrafter"/>
</dbReference>
<protein>
    <submittedName>
        <fullName evidence="6">Peptide/nickel transport system substrate-binding protein</fullName>
    </submittedName>
</protein>
<reference evidence="6" key="1">
    <citation type="submission" date="2020-08" db="EMBL/GenBank/DDBJ databases">
        <title>Sequencing the genomes of 1000 actinobacteria strains.</title>
        <authorList>
            <person name="Klenk H.-P."/>
        </authorList>
    </citation>
    <scope>NUCLEOTIDE SEQUENCE [LARGE SCALE GENOMIC DNA]</scope>
    <source>
        <strain evidence="6">DSM 27064</strain>
    </source>
</reference>
<evidence type="ECO:0000256" key="3">
    <source>
        <dbReference type="ARBA" id="ARBA00022729"/>
    </source>
</evidence>
<evidence type="ECO:0000313" key="7">
    <source>
        <dbReference type="Proteomes" id="UP000571183"/>
    </source>
</evidence>
<dbReference type="Proteomes" id="UP000571183">
    <property type="component" value="Unassembled WGS sequence"/>
</dbReference>
<dbReference type="InterPro" id="IPR000914">
    <property type="entry name" value="SBP_5_dom"/>
</dbReference>
<evidence type="ECO:0000256" key="4">
    <source>
        <dbReference type="SAM" id="SignalP"/>
    </source>
</evidence>
<name>A0A840DDY0_9MICO</name>
<evidence type="ECO:0000259" key="5">
    <source>
        <dbReference type="Pfam" id="PF00496"/>
    </source>
</evidence>